<dbReference type="PANTHER" id="PTHR21666:SF270">
    <property type="entry name" value="MUREIN HYDROLASE ACTIVATOR ENVC"/>
    <property type="match status" value="1"/>
</dbReference>
<dbReference type="InterPro" id="IPR016047">
    <property type="entry name" value="M23ase_b-sheet_dom"/>
</dbReference>
<evidence type="ECO:0000313" key="2">
    <source>
        <dbReference type="EMBL" id="OHA91602.1"/>
    </source>
</evidence>
<proteinExistence type="predicted"/>
<sequence>MKERGRMALLSHFVILGLVLLSPIAVYGKSGGKLLRMPENRDLGNSQTMNLLEGYLNINPAGIGGPIIAVVDNTALSAEDDPGTFADLGRFGTGEISVYTVRQGDTLGGIAEMFGVSVNTIVWANDMKSRTLKVGQELVILPITGVKHMVKSGDTIASVAKKYKADLDDVLSYNGLETNSKIAVGDVIIIPDGVVSTSAGSVAPSSSSKITVSDGYFVRPLRGGIKSQGIHGYNGIDIAAPTGTPIYASAAGTVIISKASGYNGGYGLYVAIKHGNGTQTVYGHMSKVNVVVGEQVDQGEVIGAVGNTGRSTGPHIHFEIRGAKNPF</sequence>
<dbReference type="SUPFAM" id="SSF51261">
    <property type="entry name" value="Duplicated hybrid motif"/>
    <property type="match status" value="1"/>
</dbReference>
<dbReference type="SMART" id="SM00257">
    <property type="entry name" value="LysM"/>
    <property type="match status" value="2"/>
</dbReference>
<dbReference type="InterPro" id="IPR050570">
    <property type="entry name" value="Cell_wall_metabolism_enzyme"/>
</dbReference>
<evidence type="ECO:0000313" key="3">
    <source>
        <dbReference type="Proteomes" id="UP000178612"/>
    </source>
</evidence>
<dbReference type="EMBL" id="MHVJ01000011">
    <property type="protein sequence ID" value="OHA91602.1"/>
    <property type="molecule type" value="Genomic_DNA"/>
</dbReference>
<feature type="domain" description="LysM" evidence="1">
    <location>
        <begin position="97"/>
        <end position="140"/>
    </location>
</feature>
<dbReference type="GO" id="GO:0004222">
    <property type="term" value="F:metalloendopeptidase activity"/>
    <property type="evidence" value="ECO:0007669"/>
    <property type="project" value="TreeGrafter"/>
</dbReference>
<dbReference type="InterPro" id="IPR036779">
    <property type="entry name" value="LysM_dom_sf"/>
</dbReference>
<reference evidence="2 3" key="1">
    <citation type="journal article" date="2016" name="Nat. Commun.">
        <title>Thousands of microbial genomes shed light on interconnected biogeochemical processes in an aquifer system.</title>
        <authorList>
            <person name="Anantharaman K."/>
            <person name="Brown C.T."/>
            <person name="Hug L.A."/>
            <person name="Sharon I."/>
            <person name="Castelle C.J."/>
            <person name="Probst A.J."/>
            <person name="Thomas B.C."/>
            <person name="Singh A."/>
            <person name="Wilkins M.J."/>
            <person name="Karaoz U."/>
            <person name="Brodie E.L."/>
            <person name="Williams K.H."/>
            <person name="Hubbard S.S."/>
            <person name="Banfield J.F."/>
        </authorList>
    </citation>
    <scope>NUCLEOTIDE SEQUENCE [LARGE SCALE GENOMIC DNA]</scope>
</reference>
<protein>
    <recommendedName>
        <fullName evidence="1">LysM domain-containing protein</fullName>
    </recommendedName>
</protein>
<evidence type="ECO:0000259" key="1">
    <source>
        <dbReference type="PROSITE" id="PS51782"/>
    </source>
</evidence>
<name>A0A1G2T396_9BACT</name>
<dbReference type="AlphaFoldDB" id="A0A1G2T396"/>
<dbReference type="Pfam" id="PF01476">
    <property type="entry name" value="LysM"/>
    <property type="match status" value="2"/>
</dbReference>
<dbReference type="Gene3D" id="3.10.350.10">
    <property type="entry name" value="LysM domain"/>
    <property type="match status" value="2"/>
</dbReference>
<gene>
    <name evidence="2" type="ORF">A2758_00630</name>
</gene>
<dbReference type="InterPro" id="IPR018392">
    <property type="entry name" value="LysM"/>
</dbReference>
<comment type="caution">
    <text evidence="2">The sequence shown here is derived from an EMBL/GenBank/DDBJ whole genome shotgun (WGS) entry which is preliminary data.</text>
</comment>
<dbReference type="Gene3D" id="2.70.70.10">
    <property type="entry name" value="Glucose Permease (Domain IIA)"/>
    <property type="match status" value="1"/>
</dbReference>
<feature type="domain" description="LysM" evidence="1">
    <location>
        <begin position="146"/>
        <end position="190"/>
    </location>
</feature>
<dbReference type="CDD" id="cd00118">
    <property type="entry name" value="LysM"/>
    <property type="match status" value="2"/>
</dbReference>
<accession>A0A1G2T396</accession>
<dbReference type="Proteomes" id="UP000178612">
    <property type="component" value="Unassembled WGS sequence"/>
</dbReference>
<dbReference type="PROSITE" id="PS51782">
    <property type="entry name" value="LYSM"/>
    <property type="match status" value="2"/>
</dbReference>
<dbReference type="InterPro" id="IPR011055">
    <property type="entry name" value="Dup_hybrid_motif"/>
</dbReference>
<dbReference type="Pfam" id="PF01551">
    <property type="entry name" value="Peptidase_M23"/>
    <property type="match status" value="1"/>
</dbReference>
<dbReference type="CDD" id="cd12797">
    <property type="entry name" value="M23_peptidase"/>
    <property type="match status" value="1"/>
</dbReference>
<dbReference type="PANTHER" id="PTHR21666">
    <property type="entry name" value="PEPTIDASE-RELATED"/>
    <property type="match status" value="1"/>
</dbReference>
<organism evidence="2 3">
    <name type="scientific">Candidatus Zambryskibacteria bacterium RIFCSPHIGHO2_01_FULL_49_18</name>
    <dbReference type="NCBI Taxonomy" id="1802740"/>
    <lineage>
        <taxon>Bacteria</taxon>
        <taxon>Candidatus Zambryskiibacteriota</taxon>
    </lineage>
</organism>